<reference evidence="2 3" key="1">
    <citation type="submission" date="2018-06" db="EMBL/GenBank/DDBJ databases">
        <authorList>
            <consortium name="Pathogen Informatics"/>
            <person name="Doyle S."/>
        </authorList>
    </citation>
    <scope>NUCLEOTIDE SEQUENCE [LARGE SCALE GENOMIC DNA]</scope>
    <source>
        <strain evidence="2 3">NCTC4670</strain>
    </source>
</reference>
<proteinExistence type="predicted"/>
<keyword evidence="1" id="KW-0812">Transmembrane</keyword>
<gene>
    <name evidence="2" type="ORF">NCTC4670_00779</name>
</gene>
<dbReference type="AlphaFoldDB" id="A0A380JTG9"/>
<dbReference type="EMBL" id="UHFG01000004">
    <property type="protein sequence ID" value="SUN48954.1"/>
    <property type="molecule type" value="Genomic_DNA"/>
</dbReference>
<evidence type="ECO:0000256" key="1">
    <source>
        <dbReference type="SAM" id="Phobius"/>
    </source>
</evidence>
<keyword evidence="1" id="KW-1133">Transmembrane helix</keyword>
<protein>
    <submittedName>
        <fullName evidence="2">Uncharacterized protein conserved in bacteria</fullName>
    </submittedName>
</protein>
<dbReference type="Proteomes" id="UP000254797">
    <property type="component" value="Unassembled WGS sequence"/>
</dbReference>
<organism evidence="2 3">
    <name type="scientific">Streptococcus dysgalactiae subsp. dysgalactiae</name>
    <dbReference type="NCBI Taxonomy" id="99822"/>
    <lineage>
        <taxon>Bacteria</taxon>
        <taxon>Bacillati</taxon>
        <taxon>Bacillota</taxon>
        <taxon>Bacilli</taxon>
        <taxon>Lactobacillales</taxon>
        <taxon>Streptococcaceae</taxon>
        <taxon>Streptococcus</taxon>
    </lineage>
</organism>
<evidence type="ECO:0000313" key="3">
    <source>
        <dbReference type="Proteomes" id="UP000254797"/>
    </source>
</evidence>
<dbReference type="CDD" id="cd09911">
    <property type="entry name" value="Lin0431_like"/>
    <property type="match status" value="1"/>
</dbReference>
<name>A0A380JTG9_STRDY</name>
<sequence>MKKKLIPILSYFKPYDYLLVTLAILISFIPLVVTTYYHPTTASPQNLVAVVKINGQVADEFPLKKGGKHQEKTYYPQKGHYNIIEIDGKRIRVKEDNSPDQIAVKTGWISRPGQVSVCLPHKLIIEIQGSSDDSPQNEEDELILPL</sequence>
<dbReference type="Gene3D" id="2.60.320.10">
    <property type="entry name" value="N-utilization substance G protein NusG, insert domain"/>
    <property type="match status" value="1"/>
</dbReference>
<dbReference type="InterPro" id="IPR038690">
    <property type="entry name" value="NusG_2_sf"/>
</dbReference>
<evidence type="ECO:0000313" key="2">
    <source>
        <dbReference type="EMBL" id="SUN48954.1"/>
    </source>
</evidence>
<dbReference type="RefSeq" id="WP_115245960.1">
    <property type="nucleotide sequence ID" value="NZ_JAIEZZ010000017.1"/>
</dbReference>
<keyword evidence="1" id="KW-0472">Membrane</keyword>
<feature type="transmembrane region" description="Helical" evidence="1">
    <location>
        <begin position="15"/>
        <end position="37"/>
    </location>
</feature>
<accession>A0A380JTG9</accession>
<dbReference type="Pfam" id="PF07009">
    <property type="entry name" value="NusG_II"/>
    <property type="match status" value="1"/>
</dbReference>